<proteinExistence type="predicted"/>
<evidence type="ECO:0000313" key="2">
    <source>
        <dbReference type="Proteomes" id="UP001151760"/>
    </source>
</evidence>
<comment type="caution">
    <text evidence="1">The sequence shown here is derived from an EMBL/GenBank/DDBJ whole genome shotgun (WGS) entry which is preliminary data.</text>
</comment>
<protein>
    <submittedName>
        <fullName evidence="1">Uncharacterized protein</fullName>
    </submittedName>
</protein>
<dbReference type="Proteomes" id="UP001151760">
    <property type="component" value="Unassembled WGS sequence"/>
</dbReference>
<keyword evidence="2" id="KW-1185">Reference proteome</keyword>
<evidence type="ECO:0000313" key="1">
    <source>
        <dbReference type="EMBL" id="GJT36751.1"/>
    </source>
</evidence>
<reference evidence="1" key="2">
    <citation type="submission" date="2022-01" db="EMBL/GenBank/DDBJ databases">
        <authorList>
            <person name="Yamashiro T."/>
            <person name="Shiraishi A."/>
            <person name="Satake H."/>
            <person name="Nakayama K."/>
        </authorList>
    </citation>
    <scope>NUCLEOTIDE SEQUENCE</scope>
</reference>
<name>A0ABQ5DEQ0_9ASTR</name>
<reference evidence="1" key="1">
    <citation type="journal article" date="2022" name="Int. J. Mol. Sci.">
        <title>Draft Genome of Tanacetum Coccineum: Genomic Comparison of Closely Related Tanacetum-Family Plants.</title>
        <authorList>
            <person name="Yamashiro T."/>
            <person name="Shiraishi A."/>
            <person name="Nakayama K."/>
            <person name="Satake H."/>
        </authorList>
    </citation>
    <scope>NUCLEOTIDE SEQUENCE</scope>
</reference>
<gene>
    <name evidence="1" type="ORF">Tco_0936616</name>
</gene>
<organism evidence="1 2">
    <name type="scientific">Tanacetum coccineum</name>
    <dbReference type="NCBI Taxonomy" id="301880"/>
    <lineage>
        <taxon>Eukaryota</taxon>
        <taxon>Viridiplantae</taxon>
        <taxon>Streptophyta</taxon>
        <taxon>Embryophyta</taxon>
        <taxon>Tracheophyta</taxon>
        <taxon>Spermatophyta</taxon>
        <taxon>Magnoliopsida</taxon>
        <taxon>eudicotyledons</taxon>
        <taxon>Gunneridae</taxon>
        <taxon>Pentapetalae</taxon>
        <taxon>asterids</taxon>
        <taxon>campanulids</taxon>
        <taxon>Asterales</taxon>
        <taxon>Asteraceae</taxon>
        <taxon>Asteroideae</taxon>
        <taxon>Anthemideae</taxon>
        <taxon>Anthemidinae</taxon>
        <taxon>Tanacetum</taxon>
    </lineage>
</organism>
<accession>A0ABQ5DEQ0</accession>
<dbReference type="EMBL" id="BQNB010015166">
    <property type="protein sequence ID" value="GJT36751.1"/>
    <property type="molecule type" value="Genomic_DNA"/>
</dbReference>
<sequence length="119" mass="13350">MERACYPCLYPTSNGKVIISVLQLVDHIRKNQEPMKKSVLMNGEIAGSGEMCSGEDTSSGAAEEITGAIDRSLWTTTEVEGNNSRIITKKNNEWAVIPTLIRRIRRNSDSWDYDIICKE</sequence>